<accession>A0A9W6IYD2</accession>
<reference evidence="1" key="1">
    <citation type="journal article" date="2014" name="Int. J. Syst. Evol. Microbiol.">
        <title>Complete genome sequence of Corynebacterium casei LMG S-19264T (=DSM 44701T), isolated from a smear-ripened cheese.</title>
        <authorList>
            <consortium name="US DOE Joint Genome Institute (JGI-PGF)"/>
            <person name="Walter F."/>
            <person name="Albersmeier A."/>
            <person name="Kalinowski J."/>
            <person name="Ruckert C."/>
        </authorList>
    </citation>
    <scope>NUCLEOTIDE SEQUENCE</scope>
    <source>
        <strain evidence="1">VKM B-1606</strain>
    </source>
</reference>
<reference evidence="2 3" key="2">
    <citation type="submission" date="2021-01" db="EMBL/GenBank/DDBJ databases">
        <title>Genomic Encyclopedia of Type Strains, Phase IV (KMG-IV): sequencing the most valuable type-strain genomes for metagenomic binning, comparative biology and taxonomic classification.</title>
        <authorList>
            <person name="Goeker M."/>
        </authorList>
    </citation>
    <scope>NUCLEOTIDE SEQUENCE [LARGE SCALE GENOMIC DNA]</scope>
    <source>
        <strain evidence="2 3">DSM 6130</strain>
    </source>
</reference>
<sequence>MGVEPGKIAEKPVTRLMADAVRRLADLPEDRQNEIARMLIDAADAELSGDLQLTEQQLAEVDRALAEDGPYVSREEMETFFARYQR</sequence>
<evidence type="ECO:0000313" key="2">
    <source>
        <dbReference type="EMBL" id="MBM7852975.1"/>
    </source>
</evidence>
<dbReference type="Proteomes" id="UP001143400">
    <property type="component" value="Unassembled WGS sequence"/>
</dbReference>
<dbReference type="RefSeq" id="WP_204951447.1">
    <property type="nucleotide sequence ID" value="NZ_BSFF01000010.1"/>
</dbReference>
<evidence type="ECO:0000313" key="1">
    <source>
        <dbReference type="EMBL" id="GLK57814.1"/>
    </source>
</evidence>
<evidence type="ECO:0000313" key="3">
    <source>
        <dbReference type="Proteomes" id="UP000758856"/>
    </source>
</evidence>
<gene>
    <name evidence="1" type="ORF">GCM10008170_38340</name>
    <name evidence="2" type="ORF">JOD31_003226</name>
</gene>
<reference evidence="1" key="3">
    <citation type="submission" date="2023-01" db="EMBL/GenBank/DDBJ databases">
        <authorList>
            <person name="Sun Q."/>
            <person name="Evtushenko L."/>
        </authorList>
    </citation>
    <scope>NUCLEOTIDE SEQUENCE</scope>
    <source>
        <strain evidence="1">VKM B-1606</strain>
    </source>
</reference>
<proteinExistence type="predicted"/>
<keyword evidence="3" id="KW-1185">Reference proteome</keyword>
<dbReference type="EMBL" id="JAFBCY010000004">
    <property type="protein sequence ID" value="MBM7852975.1"/>
    <property type="molecule type" value="Genomic_DNA"/>
</dbReference>
<organism evidence="1 4">
    <name type="scientific">Methylopila capsulata</name>
    <dbReference type="NCBI Taxonomy" id="61654"/>
    <lineage>
        <taxon>Bacteria</taxon>
        <taxon>Pseudomonadati</taxon>
        <taxon>Pseudomonadota</taxon>
        <taxon>Alphaproteobacteria</taxon>
        <taxon>Hyphomicrobiales</taxon>
        <taxon>Methylopilaceae</taxon>
        <taxon>Methylopila</taxon>
    </lineage>
</organism>
<dbReference type="Proteomes" id="UP000758856">
    <property type="component" value="Unassembled WGS sequence"/>
</dbReference>
<dbReference type="AlphaFoldDB" id="A0A9W6IYD2"/>
<comment type="caution">
    <text evidence="1">The sequence shown here is derived from an EMBL/GenBank/DDBJ whole genome shotgun (WGS) entry which is preliminary data.</text>
</comment>
<name>A0A9W6IYD2_9HYPH</name>
<dbReference type="EMBL" id="BSFF01000010">
    <property type="protein sequence ID" value="GLK57814.1"/>
    <property type="molecule type" value="Genomic_DNA"/>
</dbReference>
<protein>
    <submittedName>
        <fullName evidence="2">ParB-like chromosome segregation protein Spo0J</fullName>
    </submittedName>
</protein>
<evidence type="ECO:0000313" key="4">
    <source>
        <dbReference type="Proteomes" id="UP001143400"/>
    </source>
</evidence>